<gene>
    <name evidence="1" type="ORF">CPRO_10880</name>
    <name evidence="2" type="ORF">SAMN02745151_02141</name>
</gene>
<dbReference type="AlphaFoldDB" id="A0A0X1U6X3"/>
<name>A0A0X1U6X3_ANAPI</name>
<dbReference type="EMBL" id="FQUA01000010">
    <property type="protein sequence ID" value="SHE90194.1"/>
    <property type="molecule type" value="Genomic_DNA"/>
</dbReference>
<dbReference type="Proteomes" id="UP000068026">
    <property type="component" value="Chromosome"/>
</dbReference>
<reference evidence="2" key="3">
    <citation type="submission" date="2016-11" db="EMBL/GenBank/DDBJ databases">
        <authorList>
            <person name="Varghese N."/>
            <person name="Submissions S."/>
        </authorList>
    </citation>
    <scope>NUCLEOTIDE SEQUENCE</scope>
    <source>
        <strain evidence="2">DSM 1682</strain>
    </source>
</reference>
<evidence type="ECO:0000313" key="2">
    <source>
        <dbReference type="EMBL" id="SHE90194.1"/>
    </source>
</evidence>
<dbReference type="RefSeq" id="WP_157881635.1">
    <property type="nucleotide sequence ID" value="NZ_CP014223.1"/>
</dbReference>
<evidence type="ECO:0000313" key="4">
    <source>
        <dbReference type="Proteomes" id="UP000184204"/>
    </source>
</evidence>
<sequence>MQLSTAVMIVKNLENKKFSDDDRVEAITQVVDMPSHHSVTKDELLKAMRYLIDIFYEG</sequence>
<dbReference type="Proteomes" id="UP000184204">
    <property type="component" value="Unassembled WGS sequence"/>
</dbReference>
<reference evidence="1 3" key="1">
    <citation type="journal article" date="2016" name="Genome Announc.">
        <title>Complete Genome Sequence of the Amino Acid-Fermenting Clostridium propionicum X2 (DSM 1682).</title>
        <authorList>
            <person name="Poehlein A."/>
            <person name="Schlien K."/>
            <person name="Chowdhury N.P."/>
            <person name="Gottschalk G."/>
            <person name="Buckel W."/>
            <person name="Daniel R."/>
        </authorList>
    </citation>
    <scope>NUCLEOTIDE SEQUENCE [LARGE SCALE GENOMIC DNA]</scope>
    <source>
        <strain evidence="1 3">X2</strain>
    </source>
</reference>
<evidence type="ECO:0000313" key="3">
    <source>
        <dbReference type="Proteomes" id="UP000068026"/>
    </source>
</evidence>
<keyword evidence="3" id="KW-1185">Reference proteome</keyword>
<reference evidence="4" key="4">
    <citation type="submission" date="2016-11" db="EMBL/GenBank/DDBJ databases">
        <authorList>
            <person name="Jaros S."/>
            <person name="Januszkiewicz K."/>
            <person name="Wedrychowicz H."/>
        </authorList>
    </citation>
    <scope>NUCLEOTIDE SEQUENCE [LARGE SCALE GENOMIC DNA]</scope>
    <source>
        <strain evidence="4">DSM 1682</strain>
    </source>
</reference>
<proteinExistence type="predicted"/>
<dbReference type="KEGG" id="cpro:CPRO_10880"/>
<protein>
    <submittedName>
        <fullName evidence="2">Uncharacterized protein</fullName>
    </submittedName>
</protein>
<accession>A0A0X1U6X3</accession>
<evidence type="ECO:0000313" key="1">
    <source>
        <dbReference type="EMBL" id="AMJ40683.1"/>
    </source>
</evidence>
<reference evidence="3" key="2">
    <citation type="submission" date="2016-01" db="EMBL/GenBank/DDBJ databases">
        <authorList>
            <person name="Poehlein A."/>
            <person name="Schlien K."/>
            <person name="Gottschalk G."/>
            <person name="Buckel W."/>
            <person name="Daniel R."/>
        </authorList>
    </citation>
    <scope>NUCLEOTIDE SEQUENCE [LARGE SCALE GENOMIC DNA]</scope>
    <source>
        <strain evidence="3">X2</strain>
    </source>
</reference>
<dbReference type="EMBL" id="CP014223">
    <property type="protein sequence ID" value="AMJ40683.1"/>
    <property type="molecule type" value="Genomic_DNA"/>
</dbReference>
<organism evidence="2 4">
    <name type="scientific">Anaerotignum propionicum DSM 1682</name>
    <dbReference type="NCBI Taxonomy" id="991789"/>
    <lineage>
        <taxon>Bacteria</taxon>
        <taxon>Bacillati</taxon>
        <taxon>Bacillota</taxon>
        <taxon>Clostridia</taxon>
        <taxon>Lachnospirales</taxon>
        <taxon>Anaerotignaceae</taxon>
        <taxon>Anaerotignum</taxon>
    </lineage>
</organism>